<feature type="binding site" evidence="13">
    <location>
        <position position="266"/>
    </location>
    <ligand>
        <name>Mg(2+)</name>
        <dbReference type="ChEBI" id="CHEBI:18420"/>
    </ligand>
</feature>
<keyword evidence="8 13" id="KW-0460">Magnesium</keyword>
<dbReference type="Pfam" id="PF09298">
    <property type="entry name" value="FAA_hydrolase_N"/>
    <property type="match status" value="1"/>
</dbReference>
<evidence type="ECO:0000256" key="7">
    <source>
        <dbReference type="ARBA" id="ARBA00022837"/>
    </source>
</evidence>
<evidence type="ECO:0000256" key="3">
    <source>
        <dbReference type="ARBA" id="ARBA00004782"/>
    </source>
</evidence>
<dbReference type="InterPro" id="IPR036462">
    <property type="entry name" value="Fumarylacetoacetase_N_sf"/>
</dbReference>
<dbReference type="SUPFAM" id="SSF63433">
    <property type="entry name" value="Fumarylacetoacetate hydrolase, FAH, N-terminal domain"/>
    <property type="match status" value="1"/>
</dbReference>
<dbReference type="GO" id="GO:0046872">
    <property type="term" value="F:metal ion binding"/>
    <property type="evidence" value="ECO:0007669"/>
    <property type="project" value="UniProtKB-KW"/>
</dbReference>
<dbReference type="GO" id="GO:0006559">
    <property type="term" value="P:L-phenylalanine catabolic process"/>
    <property type="evidence" value="ECO:0007669"/>
    <property type="project" value="UniProtKB-UniPathway"/>
</dbReference>
<dbReference type="InterPro" id="IPR005959">
    <property type="entry name" value="Fumarylacetoacetase"/>
</dbReference>
<dbReference type="GO" id="GO:0006572">
    <property type="term" value="P:L-tyrosine catabolic process"/>
    <property type="evidence" value="ECO:0007669"/>
    <property type="project" value="UniProtKB-KW"/>
</dbReference>
<organism evidence="16 17">
    <name type="scientific">Novosphingobium barchaimii LL02</name>
    <dbReference type="NCBI Taxonomy" id="1114963"/>
    <lineage>
        <taxon>Bacteria</taxon>
        <taxon>Pseudomonadati</taxon>
        <taxon>Pseudomonadota</taxon>
        <taxon>Alphaproteobacteria</taxon>
        <taxon>Sphingomonadales</taxon>
        <taxon>Sphingomonadaceae</taxon>
        <taxon>Novosphingobium</taxon>
    </lineage>
</organism>
<keyword evidence="17" id="KW-1185">Reference proteome</keyword>
<keyword evidence="9" id="KW-0828">Tyrosine catabolism</keyword>
<feature type="binding site" evidence="13">
    <location>
        <position position="262"/>
    </location>
    <ligand>
        <name>Mg(2+)</name>
        <dbReference type="ChEBI" id="CHEBI:18420"/>
    </ligand>
</feature>
<feature type="binding site" evidence="13">
    <location>
        <position position="136"/>
    </location>
    <ligand>
        <name>Ca(2+)</name>
        <dbReference type="ChEBI" id="CHEBI:29108"/>
    </ligand>
</feature>
<feature type="binding site" evidence="13">
    <location>
        <position position="210"/>
    </location>
    <ligand>
        <name>Ca(2+)</name>
        <dbReference type="ChEBI" id="CHEBI:29108"/>
    </ligand>
</feature>
<dbReference type="EC" id="3.7.1.2" evidence="4"/>
<dbReference type="OrthoDB" id="3766879at2"/>
<evidence type="ECO:0000259" key="14">
    <source>
        <dbReference type="Pfam" id="PF01557"/>
    </source>
</evidence>
<dbReference type="InterPro" id="IPR011234">
    <property type="entry name" value="Fumarylacetoacetase-like_C"/>
</dbReference>
<sequence>MPPHIDETHDAQRLSWVEGANAGGDFPIQNLPLGIFSRAGGAPRGGVAIGDAILDLAALARGGLLSGEALTAAEAASAPTLNAVLELGAAPRRALRRAVSALLSHDAAQRSRVEPLLVKMADATMHLPARIGDYTDFYVGIHHATTVGSLFRPDNPLLPNYKHVPIGYHGRASTVRPSGTPVVRPLGQTKAPDAQEPTFGPAARLDYELELGVWLATGNAQGSPIPIAGAQDHIAGLTLLNDWSARDVQAWEYQPLGPFLAKNFLTTVSPWLVTMEALAPFRQAQPPRPEGDPRPLPYLWDEADQAAGSFALNLEVHLSSAAMREQGLTPLRLSHGSADAMYWTIAQMVAHHASNGCALQSGDLLGTGTLSGPSEDSQGSLMEITRGGAKRLTLPTGETRAFLEDGDELALSGRFEAEGFRAIGFGACTGIVEAARTA</sequence>
<keyword evidence="10" id="KW-0585">Phenylalanine catabolism</keyword>
<evidence type="ECO:0000256" key="8">
    <source>
        <dbReference type="ARBA" id="ARBA00022842"/>
    </source>
</evidence>
<comment type="cofactor">
    <cofactor evidence="2 13">
        <name>Mg(2+)</name>
        <dbReference type="ChEBI" id="CHEBI:18420"/>
    </cofactor>
</comment>
<proteinExistence type="predicted"/>
<keyword evidence="5 13" id="KW-0479">Metal-binding</keyword>
<keyword evidence="7 13" id="KW-0106">Calcium</keyword>
<dbReference type="Gene3D" id="2.30.30.230">
    <property type="entry name" value="Fumarylacetoacetase, N-terminal domain"/>
    <property type="match status" value="1"/>
</dbReference>
<feature type="binding site" evidence="12">
    <location>
        <position position="138"/>
    </location>
    <ligand>
        <name>substrate</name>
    </ligand>
</feature>
<evidence type="ECO:0000256" key="11">
    <source>
        <dbReference type="PIRSR" id="PIRSR605959-1"/>
    </source>
</evidence>
<comment type="pathway">
    <text evidence="3">Amino-acid degradation; L-phenylalanine degradation; acetoacetate and fumarate from L-phenylalanine: step 6/6.</text>
</comment>
<feature type="binding site" evidence="13">
    <location>
        <position position="242"/>
    </location>
    <ligand>
        <name>Mg(2+)</name>
        <dbReference type="ChEBI" id="CHEBI:18420"/>
    </ligand>
</feature>
<feature type="binding site" evidence="13">
    <location>
        <position position="242"/>
    </location>
    <ligand>
        <name>Ca(2+)</name>
        <dbReference type="ChEBI" id="CHEBI:29108"/>
    </ligand>
</feature>
<dbReference type="RefSeq" id="WP_059152113.1">
    <property type="nucleotide sequence ID" value="NZ_KQ130454.1"/>
</dbReference>
<evidence type="ECO:0000313" key="16">
    <source>
        <dbReference type="EMBL" id="KMS54922.1"/>
    </source>
</evidence>
<evidence type="ECO:0000259" key="15">
    <source>
        <dbReference type="Pfam" id="PF09298"/>
    </source>
</evidence>
<dbReference type="Proteomes" id="UP000052268">
    <property type="component" value="Unassembled WGS sequence"/>
</dbReference>
<dbReference type="Pfam" id="PF01557">
    <property type="entry name" value="FAA_hydrolase"/>
    <property type="match status" value="1"/>
</dbReference>
<dbReference type="GO" id="GO:1902000">
    <property type="term" value="P:homogentisate catabolic process"/>
    <property type="evidence" value="ECO:0007669"/>
    <property type="project" value="TreeGrafter"/>
</dbReference>
<dbReference type="AlphaFoldDB" id="A0A0J7XTD9"/>
<evidence type="ECO:0000313" key="17">
    <source>
        <dbReference type="Proteomes" id="UP000052268"/>
    </source>
</evidence>
<dbReference type="NCBIfam" id="TIGR01266">
    <property type="entry name" value="fum_ac_acetase"/>
    <property type="match status" value="1"/>
</dbReference>
<feature type="binding site" evidence="12">
    <location>
        <position position="152"/>
    </location>
    <ligand>
        <name>substrate</name>
    </ligand>
</feature>
<evidence type="ECO:0000256" key="10">
    <source>
        <dbReference type="ARBA" id="ARBA00023232"/>
    </source>
</evidence>
<dbReference type="GO" id="GO:0004334">
    <property type="term" value="F:fumarylacetoacetase activity"/>
    <property type="evidence" value="ECO:0007669"/>
    <property type="project" value="UniProtKB-EC"/>
</dbReference>
<dbReference type="PANTHER" id="PTHR43069">
    <property type="entry name" value="FUMARYLACETOACETASE"/>
    <property type="match status" value="1"/>
</dbReference>
<evidence type="ECO:0000256" key="5">
    <source>
        <dbReference type="ARBA" id="ARBA00022723"/>
    </source>
</evidence>
<gene>
    <name evidence="16" type="ORF">V474_17785</name>
</gene>
<dbReference type="SUPFAM" id="SSF56529">
    <property type="entry name" value="FAH"/>
    <property type="match status" value="1"/>
</dbReference>
<evidence type="ECO:0000256" key="12">
    <source>
        <dbReference type="PIRSR" id="PIRSR605959-2"/>
    </source>
</evidence>
<accession>A0A0J7XTD9</accession>
<reference evidence="16 17" key="1">
    <citation type="journal article" date="2015" name="G3 (Bethesda)">
        <title>Insights into Ongoing Evolution of the Hexachlorocyclohexane Catabolic Pathway from Comparative Genomics of Ten Sphingomonadaceae Strains.</title>
        <authorList>
            <person name="Pearce S.L."/>
            <person name="Oakeshott J.G."/>
            <person name="Pandey G."/>
        </authorList>
    </citation>
    <scope>NUCLEOTIDE SEQUENCE [LARGE SCALE GENOMIC DNA]</scope>
    <source>
        <strain evidence="16 17">LL02</strain>
    </source>
</reference>
<evidence type="ECO:0000256" key="4">
    <source>
        <dbReference type="ARBA" id="ARBA00012094"/>
    </source>
</evidence>
<comment type="caution">
    <text evidence="16">The sequence shown here is derived from an EMBL/GenBank/DDBJ whole genome shotgun (WGS) entry which is preliminary data.</text>
</comment>
<feature type="active site" description="Proton acceptor" evidence="11">
    <location>
        <position position="143"/>
    </location>
</feature>
<dbReference type="InterPro" id="IPR015377">
    <property type="entry name" value="Fumarylacetoacetase_N"/>
</dbReference>
<feature type="binding site" evidence="12">
    <location>
        <position position="249"/>
    </location>
    <ligand>
        <name>substrate</name>
    </ligand>
</feature>
<feature type="domain" description="Fumarylacetoacetase N-terminal" evidence="15">
    <location>
        <begin position="29"/>
        <end position="128"/>
    </location>
</feature>
<evidence type="ECO:0000256" key="9">
    <source>
        <dbReference type="ARBA" id="ARBA00022878"/>
    </source>
</evidence>
<feature type="binding site" evidence="12">
    <location>
        <position position="253"/>
    </location>
    <ligand>
        <name>substrate</name>
    </ligand>
</feature>
<dbReference type="Gene3D" id="3.90.850.10">
    <property type="entry name" value="Fumarylacetoacetase-like, C-terminal domain"/>
    <property type="match status" value="1"/>
</dbReference>
<evidence type="ECO:0000256" key="2">
    <source>
        <dbReference type="ARBA" id="ARBA00001946"/>
    </source>
</evidence>
<evidence type="ECO:0000256" key="13">
    <source>
        <dbReference type="PIRSR" id="PIRSR605959-3"/>
    </source>
</evidence>
<dbReference type="InterPro" id="IPR036663">
    <property type="entry name" value="Fumarylacetoacetase_C_sf"/>
</dbReference>
<dbReference type="EMBL" id="JACU01000005">
    <property type="protein sequence ID" value="KMS54922.1"/>
    <property type="molecule type" value="Genomic_DNA"/>
</dbReference>
<evidence type="ECO:0000256" key="1">
    <source>
        <dbReference type="ARBA" id="ARBA00001913"/>
    </source>
</evidence>
<dbReference type="UniPathway" id="UPA00139">
    <property type="reaction ID" value="UER00341"/>
</dbReference>
<evidence type="ECO:0000256" key="6">
    <source>
        <dbReference type="ARBA" id="ARBA00022801"/>
    </source>
</evidence>
<dbReference type="PATRIC" id="fig|1114963.3.peg.2394"/>
<name>A0A0J7XTD9_9SPHN</name>
<comment type="cofactor">
    <cofactor evidence="1 13">
        <name>Ca(2+)</name>
        <dbReference type="ChEBI" id="CHEBI:29108"/>
    </cofactor>
</comment>
<dbReference type="PANTHER" id="PTHR43069:SF2">
    <property type="entry name" value="FUMARYLACETOACETASE"/>
    <property type="match status" value="1"/>
</dbReference>
<feature type="domain" description="Fumarylacetoacetase-like C-terminal" evidence="14">
    <location>
        <begin position="161"/>
        <end position="423"/>
    </location>
</feature>
<keyword evidence="6" id="KW-0378">Hydrolase</keyword>
<protein>
    <recommendedName>
        <fullName evidence="4">fumarylacetoacetase</fullName>
        <ecNumber evidence="4">3.7.1.2</ecNumber>
    </recommendedName>
</protein>
<feature type="binding site" evidence="12">
    <location>
        <position position="369"/>
    </location>
    <ligand>
        <name>substrate</name>
    </ligand>
</feature>
<feature type="binding site" evidence="13">
    <location>
        <position position="208"/>
    </location>
    <ligand>
        <name>Ca(2+)</name>
        <dbReference type="ChEBI" id="CHEBI:29108"/>
    </ligand>
</feature>